<keyword evidence="3" id="KW-0520">NAD</keyword>
<dbReference type="PANTHER" id="PTHR43521:SF1">
    <property type="entry name" value="ALPHA-AMINOADIPIC SEMIALDEHYDE DEHYDROGENASE"/>
    <property type="match status" value="1"/>
</dbReference>
<dbReference type="OrthoDB" id="310895at2759"/>
<keyword evidence="2" id="KW-0560">Oxidoreductase</keyword>
<dbReference type="GO" id="GO:0004029">
    <property type="term" value="F:aldehyde dehydrogenase (NAD+) activity"/>
    <property type="evidence" value="ECO:0007669"/>
    <property type="project" value="InterPro"/>
</dbReference>
<dbReference type="AlphaFoldDB" id="X6N374"/>
<dbReference type="PANTHER" id="PTHR43521">
    <property type="entry name" value="ALPHA-AMINOADIPIC SEMIALDEHYDE DEHYDROGENASE"/>
    <property type="match status" value="1"/>
</dbReference>
<evidence type="ECO:0000259" key="5">
    <source>
        <dbReference type="Pfam" id="PF00171"/>
    </source>
</evidence>
<evidence type="ECO:0000256" key="1">
    <source>
        <dbReference type="ARBA" id="ARBA00009986"/>
    </source>
</evidence>
<sequence>MEQAFVDSGYPPEIACTITGSGRDVGSKFGPDKRLELISFTGSTGVGRTVNEQIATRFGKSIMELGGNNGAIIMDDADLNLSLNAVFFAAVGTAGQRCTTLRRLFLHEKIYDEFIARLVDKYKQVQVMSFFFFCNLLLYFITIQLFIIGDPWDSNTLCGPLITKEAVKDYEKGIAAVKKSKSSKISIGGNVLKRPGNFVEPTIVETTHSEPFVNEELFAPVLYVMKFKKFEEAVAMHNSVVHGLSSSLFTKRHDHIFTWLSSVGSDCGIVNVNIGTSGAEIGGAFGGEKETGNGRESGSDSWKQYMRRSTCTINYSSVWIKQLMQSSIQNMTFMKKKSKHIDNEKH</sequence>
<protein>
    <recommendedName>
        <fullName evidence="5">Aldehyde dehydrogenase domain-containing protein</fullName>
    </recommendedName>
</protein>
<organism evidence="6 7">
    <name type="scientific">Reticulomyxa filosa</name>
    <dbReference type="NCBI Taxonomy" id="46433"/>
    <lineage>
        <taxon>Eukaryota</taxon>
        <taxon>Sar</taxon>
        <taxon>Rhizaria</taxon>
        <taxon>Retaria</taxon>
        <taxon>Foraminifera</taxon>
        <taxon>Monothalamids</taxon>
        <taxon>Reticulomyxidae</taxon>
        <taxon>Reticulomyxa</taxon>
    </lineage>
</organism>
<evidence type="ECO:0000256" key="3">
    <source>
        <dbReference type="ARBA" id="ARBA00023027"/>
    </source>
</evidence>
<keyword evidence="7" id="KW-1185">Reference proteome</keyword>
<comment type="caution">
    <text evidence="6">The sequence shown here is derived from an EMBL/GenBank/DDBJ whole genome shotgun (WGS) entry which is preliminary data.</text>
</comment>
<dbReference type="InterPro" id="IPR016163">
    <property type="entry name" value="Ald_DH_C"/>
</dbReference>
<name>X6N374_RETFI</name>
<feature type="domain" description="Aldehyde dehydrogenase" evidence="5">
    <location>
        <begin position="3"/>
        <end position="128"/>
    </location>
</feature>
<dbReference type="Gene3D" id="3.40.309.10">
    <property type="entry name" value="Aldehyde Dehydrogenase, Chain A, domain 2"/>
    <property type="match status" value="1"/>
</dbReference>
<keyword evidence="4" id="KW-1133">Transmembrane helix</keyword>
<proteinExistence type="inferred from homology"/>
<gene>
    <name evidence="6" type="ORF">RFI_16883</name>
</gene>
<dbReference type="Pfam" id="PF00171">
    <property type="entry name" value="Aldedh"/>
    <property type="match status" value="2"/>
</dbReference>
<accession>X6N374</accession>
<evidence type="ECO:0000256" key="4">
    <source>
        <dbReference type="SAM" id="Phobius"/>
    </source>
</evidence>
<feature type="transmembrane region" description="Helical" evidence="4">
    <location>
        <begin position="127"/>
        <end position="148"/>
    </location>
</feature>
<reference evidence="6 7" key="1">
    <citation type="journal article" date="2013" name="Curr. Biol.">
        <title>The Genome of the Foraminiferan Reticulomyxa filosa.</title>
        <authorList>
            <person name="Glockner G."/>
            <person name="Hulsmann N."/>
            <person name="Schleicher M."/>
            <person name="Noegel A.A."/>
            <person name="Eichinger L."/>
            <person name="Gallinger C."/>
            <person name="Pawlowski J."/>
            <person name="Sierra R."/>
            <person name="Euteneuer U."/>
            <person name="Pillet L."/>
            <person name="Moustafa A."/>
            <person name="Platzer M."/>
            <person name="Groth M."/>
            <person name="Szafranski K."/>
            <person name="Schliwa M."/>
        </authorList>
    </citation>
    <scope>NUCLEOTIDE SEQUENCE [LARGE SCALE GENOMIC DNA]</scope>
</reference>
<evidence type="ECO:0000313" key="6">
    <source>
        <dbReference type="EMBL" id="ETO20333.1"/>
    </source>
</evidence>
<comment type="similarity">
    <text evidence="1">Belongs to the aldehyde dehydrogenase family.</text>
</comment>
<dbReference type="OMA" id="PKNIFKW"/>
<dbReference type="InterPro" id="IPR044638">
    <property type="entry name" value="ALDH7A1-like"/>
</dbReference>
<dbReference type="InterPro" id="IPR016161">
    <property type="entry name" value="Ald_DH/histidinol_DH"/>
</dbReference>
<dbReference type="Proteomes" id="UP000023152">
    <property type="component" value="Unassembled WGS sequence"/>
</dbReference>
<feature type="domain" description="Aldehyde dehydrogenase" evidence="5">
    <location>
        <begin position="147"/>
        <end position="309"/>
    </location>
</feature>
<evidence type="ECO:0000313" key="7">
    <source>
        <dbReference type="Proteomes" id="UP000023152"/>
    </source>
</evidence>
<evidence type="ECO:0000256" key="2">
    <source>
        <dbReference type="ARBA" id="ARBA00023002"/>
    </source>
</evidence>
<dbReference type="InterPro" id="IPR016162">
    <property type="entry name" value="Ald_DH_N"/>
</dbReference>
<dbReference type="InterPro" id="IPR015590">
    <property type="entry name" value="Aldehyde_DH_dom"/>
</dbReference>
<keyword evidence="4" id="KW-0812">Transmembrane</keyword>
<dbReference type="EMBL" id="ASPP01012719">
    <property type="protein sequence ID" value="ETO20333.1"/>
    <property type="molecule type" value="Genomic_DNA"/>
</dbReference>
<dbReference type="SUPFAM" id="SSF53720">
    <property type="entry name" value="ALDH-like"/>
    <property type="match status" value="1"/>
</dbReference>
<keyword evidence="4" id="KW-0472">Membrane</keyword>
<dbReference type="Gene3D" id="3.40.605.10">
    <property type="entry name" value="Aldehyde Dehydrogenase, Chain A, domain 1"/>
    <property type="match status" value="1"/>
</dbReference>